<evidence type="ECO:0000256" key="1">
    <source>
        <dbReference type="ARBA" id="ARBA00022723"/>
    </source>
</evidence>
<dbReference type="SMART" id="SM00980">
    <property type="entry name" value="THAP"/>
    <property type="match status" value="1"/>
</dbReference>
<evidence type="ECO:0000256" key="4">
    <source>
        <dbReference type="ARBA" id="ARBA00023125"/>
    </source>
</evidence>
<dbReference type="SMART" id="SM00692">
    <property type="entry name" value="DM3"/>
    <property type="match status" value="1"/>
</dbReference>
<evidence type="ECO:0000259" key="6">
    <source>
        <dbReference type="PROSITE" id="PS50950"/>
    </source>
</evidence>
<dbReference type="GO" id="GO:0008270">
    <property type="term" value="F:zinc ion binding"/>
    <property type="evidence" value="ECO:0007669"/>
    <property type="project" value="UniProtKB-KW"/>
</dbReference>
<keyword evidence="2 5" id="KW-0863">Zinc-finger</keyword>
<name>A0A8S0ZSR5_ARCPL</name>
<evidence type="ECO:0000256" key="2">
    <source>
        <dbReference type="ARBA" id="ARBA00022771"/>
    </source>
</evidence>
<keyword evidence="3" id="KW-0862">Zinc</keyword>
<evidence type="ECO:0000256" key="5">
    <source>
        <dbReference type="PROSITE-ProRule" id="PRU00309"/>
    </source>
</evidence>
<dbReference type="EMBL" id="CADEBC010000488">
    <property type="protein sequence ID" value="CAB3236593.1"/>
    <property type="molecule type" value="Genomic_DNA"/>
</dbReference>
<keyword evidence="1" id="KW-0479">Metal-binding</keyword>
<protein>
    <recommendedName>
        <fullName evidence="6">THAP-type domain-containing protein</fullName>
    </recommendedName>
</protein>
<organism evidence="7 8">
    <name type="scientific">Arctia plantaginis</name>
    <name type="common">Wood tiger moth</name>
    <name type="synonym">Phalaena plantaginis</name>
    <dbReference type="NCBI Taxonomy" id="874455"/>
    <lineage>
        <taxon>Eukaryota</taxon>
        <taxon>Metazoa</taxon>
        <taxon>Ecdysozoa</taxon>
        <taxon>Arthropoda</taxon>
        <taxon>Hexapoda</taxon>
        <taxon>Insecta</taxon>
        <taxon>Pterygota</taxon>
        <taxon>Neoptera</taxon>
        <taxon>Endopterygota</taxon>
        <taxon>Lepidoptera</taxon>
        <taxon>Glossata</taxon>
        <taxon>Ditrysia</taxon>
        <taxon>Noctuoidea</taxon>
        <taxon>Erebidae</taxon>
        <taxon>Arctiinae</taxon>
        <taxon>Arctia</taxon>
    </lineage>
</organism>
<accession>A0A8S0ZSR5</accession>
<evidence type="ECO:0000256" key="3">
    <source>
        <dbReference type="ARBA" id="ARBA00022833"/>
    </source>
</evidence>
<reference evidence="7 8" key="1">
    <citation type="submission" date="2020-04" db="EMBL/GenBank/DDBJ databases">
        <authorList>
            <person name="Wallbank WR R."/>
            <person name="Pardo Diaz C."/>
            <person name="Kozak K."/>
            <person name="Martin S."/>
            <person name="Jiggins C."/>
            <person name="Moest M."/>
            <person name="Warren A I."/>
            <person name="Byers J.R.P. K."/>
            <person name="Montejo-Kovacevich G."/>
            <person name="Yen C E."/>
        </authorList>
    </citation>
    <scope>NUCLEOTIDE SEQUENCE [LARGE SCALE GENOMIC DNA]</scope>
</reference>
<keyword evidence="8" id="KW-1185">Reference proteome</keyword>
<dbReference type="Pfam" id="PF05485">
    <property type="entry name" value="THAP"/>
    <property type="match status" value="1"/>
</dbReference>
<feature type="non-terminal residue" evidence="7">
    <location>
        <position position="1"/>
    </location>
</feature>
<dbReference type="Proteomes" id="UP000494106">
    <property type="component" value="Unassembled WGS sequence"/>
</dbReference>
<comment type="caution">
    <text evidence="7">The sequence shown here is derived from an EMBL/GenBank/DDBJ whole genome shotgun (WGS) entry which is preliminary data.</text>
</comment>
<feature type="domain" description="THAP-type" evidence="6">
    <location>
        <begin position="1"/>
        <end position="69"/>
    </location>
</feature>
<gene>
    <name evidence="7" type="ORF">APLA_LOCUS6594</name>
</gene>
<keyword evidence="4 5" id="KW-0238">DNA-binding</keyword>
<evidence type="ECO:0000313" key="8">
    <source>
        <dbReference type="Proteomes" id="UP000494106"/>
    </source>
</evidence>
<sequence length="341" mass="39573">TDNVILHVFPKPDTESESFDFWLEAIDGEFSDLTRSFIFKNRRICHLHFEKQYFTRSKRLASNAIPTLNLPGSSRNSHLVSRNLQITRLSENKDVGDPEIEFLLGDDVDTGMKTANANTHINTSQKENCTLLETDKSSNRIIDNKKDKLPYQQDKELRKENKSIFWKMKLVYILHNTQFCGICLDGDVEMNALTDVFEITDDERTYRRSLRDIVDKVFKKTGRIASSKICINCTKKLIQSYIFIQNAEEKSEMLNYYLTELISKTYYIRNNVLKDSYIGKSKIHNAVIALDNKDISENMDHSKTIIEDQADKKLGRYTREQLTNRVTDAEYVSRATKHDAP</sequence>
<dbReference type="InterPro" id="IPR006612">
    <property type="entry name" value="THAP_Znf"/>
</dbReference>
<dbReference type="PROSITE" id="PS50950">
    <property type="entry name" value="ZF_THAP"/>
    <property type="match status" value="1"/>
</dbReference>
<proteinExistence type="predicted"/>
<dbReference type="AlphaFoldDB" id="A0A8S0ZSR5"/>
<dbReference type="SUPFAM" id="SSF57716">
    <property type="entry name" value="Glucocorticoid receptor-like (DNA-binding domain)"/>
    <property type="match status" value="1"/>
</dbReference>
<dbReference type="GO" id="GO:0003677">
    <property type="term" value="F:DNA binding"/>
    <property type="evidence" value="ECO:0007669"/>
    <property type="project" value="UniProtKB-UniRule"/>
</dbReference>
<evidence type="ECO:0000313" key="7">
    <source>
        <dbReference type="EMBL" id="CAB3236593.1"/>
    </source>
</evidence>
<dbReference type="OrthoDB" id="7490359at2759"/>